<reference evidence="1 2" key="1">
    <citation type="journal article" date="2015" name="Genome Biol. Evol.">
        <title>Comparative Genomics of a Bacterivorous Green Alga Reveals Evolutionary Causalities and Consequences of Phago-Mixotrophic Mode of Nutrition.</title>
        <authorList>
            <person name="Burns J.A."/>
            <person name="Paasch A."/>
            <person name="Narechania A."/>
            <person name="Kim E."/>
        </authorList>
    </citation>
    <scope>NUCLEOTIDE SEQUENCE [LARGE SCALE GENOMIC DNA]</scope>
    <source>
        <strain evidence="1 2">PLY_AMNH</strain>
    </source>
</reference>
<keyword evidence="2" id="KW-1185">Reference proteome</keyword>
<evidence type="ECO:0000313" key="1">
    <source>
        <dbReference type="EMBL" id="KAK3256399.1"/>
    </source>
</evidence>
<organism evidence="1 2">
    <name type="scientific">Cymbomonas tetramitiformis</name>
    <dbReference type="NCBI Taxonomy" id="36881"/>
    <lineage>
        <taxon>Eukaryota</taxon>
        <taxon>Viridiplantae</taxon>
        <taxon>Chlorophyta</taxon>
        <taxon>Pyramimonadophyceae</taxon>
        <taxon>Pyramimonadales</taxon>
        <taxon>Pyramimonadaceae</taxon>
        <taxon>Cymbomonas</taxon>
    </lineage>
</organism>
<sequence length="77" mass="8720">MDESNHSIADLSKQVNQENMRKIARNKGTWKSLGRTLAGSIEDPALQDEDVTKYGYKVEKAMPLDKVNKKVLGSWQQ</sequence>
<name>A0AAE0KQ67_9CHLO</name>
<gene>
    <name evidence="1" type="ORF">CYMTET_34466</name>
</gene>
<accession>A0AAE0KQ67</accession>
<dbReference type="Proteomes" id="UP001190700">
    <property type="component" value="Unassembled WGS sequence"/>
</dbReference>
<proteinExistence type="predicted"/>
<comment type="caution">
    <text evidence="1">The sequence shown here is derived from an EMBL/GenBank/DDBJ whole genome shotgun (WGS) entry which is preliminary data.</text>
</comment>
<feature type="non-terminal residue" evidence="1">
    <location>
        <position position="77"/>
    </location>
</feature>
<dbReference type="AlphaFoldDB" id="A0AAE0KQ67"/>
<dbReference type="EMBL" id="LGRX02021694">
    <property type="protein sequence ID" value="KAK3256399.1"/>
    <property type="molecule type" value="Genomic_DNA"/>
</dbReference>
<evidence type="ECO:0000313" key="2">
    <source>
        <dbReference type="Proteomes" id="UP001190700"/>
    </source>
</evidence>
<protein>
    <submittedName>
        <fullName evidence="1">Uncharacterized protein</fullName>
    </submittedName>
</protein>